<keyword evidence="3" id="KW-0812">Transmembrane</keyword>
<name>A0A0F6SD74_9BACT</name>
<gene>
    <name evidence="3" type="ORF">DB32_000097</name>
</gene>
<dbReference type="AlphaFoldDB" id="A0A0F6SD74"/>
<dbReference type="Proteomes" id="UP000034883">
    <property type="component" value="Chromosome"/>
</dbReference>
<feature type="domain" description="Activator of Hsp90 ATPase homologue 1/2-like C-terminal" evidence="2">
    <location>
        <begin position="15"/>
        <end position="138"/>
    </location>
</feature>
<comment type="similarity">
    <text evidence="1">Belongs to the AHA1 family.</text>
</comment>
<accession>A0A0F6SD74</accession>
<organism evidence="3 4">
    <name type="scientific">Sandaracinus amylolyticus</name>
    <dbReference type="NCBI Taxonomy" id="927083"/>
    <lineage>
        <taxon>Bacteria</taxon>
        <taxon>Pseudomonadati</taxon>
        <taxon>Myxococcota</taxon>
        <taxon>Polyangia</taxon>
        <taxon>Polyangiales</taxon>
        <taxon>Sandaracinaceae</taxon>
        <taxon>Sandaracinus</taxon>
    </lineage>
</organism>
<dbReference type="GO" id="GO:0016740">
    <property type="term" value="F:transferase activity"/>
    <property type="evidence" value="ECO:0007669"/>
    <property type="project" value="UniProtKB-KW"/>
</dbReference>
<protein>
    <submittedName>
        <fullName evidence="3">Putative glutathione S-transferase-related transmembrane protein</fullName>
    </submittedName>
</protein>
<evidence type="ECO:0000313" key="3">
    <source>
        <dbReference type="EMBL" id="AKF02949.1"/>
    </source>
</evidence>
<evidence type="ECO:0000259" key="2">
    <source>
        <dbReference type="Pfam" id="PF08327"/>
    </source>
</evidence>
<evidence type="ECO:0000313" key="4">
    <source>
        <dbReference type="Proteomes" id="UP000034883"/>
    </source>
</evidence>
<dbReference type="Gene3D" id="3.30.530.20">
    <property type="match status" value="1"/>
</dbReference>
<dbReference type="InterPro" id="IPR023393">
    <property type="entry name" value="START-like_dom_sf"/>
</dbReference>
<evidence type="ECO:0000256" key="1">
    <source>
        <dbReference type="ARBA" id="ARBA00006817"/>
    </source>
</evidence>
<dbReference type="Pfam" id="PF08327">
    <property type="entry name" value="AHSA1"/>
    <property type="match status" value="1"/>
</dbReference>
<reference evidence="3 4" key="1">
    <citation type="submission" date="2015-03" db="EMBL/GenBank/DDBJ databases">
        <title>Genome assembly of Sandaracinus amylolyticus DSM 53668.</title>
        <authorList>
            <person name="Sharma G."/>
            <person name="Subramanian S."/>
        </authorList>
    </citation>
    <scope>NUCLEOTIDE SEQUENCE [LARGE SCALE GENOMIC DNA]</scope>
    <source>
        <strain evidence="3 4">DSM 53668</strain>
    </source>
</reference>
<dbReference type="KEGG" id="samy:DB32_000097"/>
<dbReference type="EMBL" id="CP011125">
    <property type="protein sequence ID" value="AKF02949.1"/>
    <property type="molecule type" value="Genomic_DNA"/>
</dbReference>
<proteinExistence type="inferred from homology"/>
<dbReference type="SUPFAM" id="SSF55961">
    <property type="entry name" value="Bet v1-like"/>
    <property type="match status" value="1"/>
</dbReference>
<keyword evidence="3" id="KW-0808">Transferase</keyword>
<sequence length="145" mass="15924">MSDASRLVVTRVLPAPIARVFDAWTRSETLARWFTCTPAWDATAESDLRVGGRYRVVMHEGSRVAGVAYGEYLEIDRPRRLVFTWSAEGNAPVQGSVVTVELEAIGARTRLTLTHDLDPGSEVGRAHARGWDGTLARLCGWLEGA</sequence>
<dbReference type="CDD" id="cd07814">
    <property type="entry name" value="SRPBCC_CalC_Aha1-like"/>
    <property type="match status" value="1"/>
</dbReference>
<dbReference type="STRING" id="927083.DB32_000097"/>
<keyword evidence="4" id="KW-1185">Reference proteome</keyword>
<dbReference type="OrthoDB" id="9805228at2"/>
<keyword evidence="3" id="KW-0472">Membrane</keyword>
<dbReference type="RefSeq" id="WP_053230437.1">
    <property type="nucleotide sequence ID" value="NZ_CP011125.1"/>
</dbReference>
<dbReference type="InterPro" id="IPR013538">
    <property type="entry name" value="ASHA1/2-like_C"/>
</dbReference>